<dbReference type="SMART" id="SM00239">
    <property type="entry name" value="C2"/>
    <property type="match status" value="1"/>
</dbReference>
<evidence type="ECO:0000313" key="3">
    <source>
        <dbReference type="EMBL" id="GIL68419.1"/>
    </source>
</evidence>
<gene>
    <name evidence="3" type="ORF">Vafri_21698</name>
</gene>
<protein>
    <recommendedName>
        <fullName evidence="2">C2 domain-containing protein</fullName>
    </recommendedName>
</protein>
<dbReference type="CDD" id="cd00030">
    <property type="entry name" value="C2"/>
    <property type="match status" value="1"/>
</dbReference>
<dbReference type="PROSITE" id="PS50004">
    <property type="entry name" value="C2"/>
    <property type="match status" value="1"/>
</dbReference>
<name>A0A8J4BTI1_9CHLO</name>
<dbReference type="InterPro" id="IPR000008">
    <property type="entry name" value="C2_dom"/>
</dbReference>
<dbReference type="InterPro" id="IPR052981">
    <property type="entry name" value="Ingression_C2_domain"/>
</dbReference>
<sequence>MSLAPGVLSVTVEFAKDIKNRAWIGRQDPYCIVRVGNHTFCTRTAVDGGRNPVWDETFEFNVGNENDLEIEIKDDEVGDDEPLGSASCTLTQVRLAGSDRLELPVLSPDHQQGIVGISLRWTPTGAFSNAAVYGYGEPEVLAGGGQYSRVAPSGAPPPPYYGVDSLQVEEVVMERERRGEYPHRRHHHQEQETEERW</sequence>
<dbReference type="EMBL" id="BNCO01000118">
    <property type="protein sequence ID" value="GIL68419.1"/>
    <property type="molecule type" value="Genomic_DNA"/>
</dbReference>
<dbReference type="PANTHER" id="PTHR47052:SF3">
    <property type="entry name" value="INGRESSION PROTEIN 1"/>
    <property type="match status" value="1"/>
</dbReference>
<proteinExistence type="predicted"/>
<feature type="region of interest" description="Disordered" evidence="1">
    <location>
        <begin position="175"/>
        <end position="197"/>
    </location>
</feature>
<dbReference type="PANTHER" id="PTHR47052">
    <property type="entry name" value="CONSERVED SERINE PROLINE-RICH PROTEIN (AFU_ORTHOLOGUE AFUA_2G01790)"/>
    <property type="match status" value="1"/>
</dbReference>
<dbReference type="Proteomes" id="UP000747399">
    <property type="component" value="Unassembled WGS sequence"/>
</dbReference>
<dbReference type="Pfam" id="PF00168">
    <property type="entry name" value="C2"/>
    <property type="match status" value="1"/>
</dbReference>
<dbReference type="Gene3D" id="2.60.40.150">
    <property type="entry name" value="C2 domain"/>
    <property type="match status" value="1"/>
</dbReference>
<accession>A0A8J4BTI1</accession>
<comment type="caution">
    <text evidence="3">The sequence shown here is derived from an EMBL/GenBank/DDBJ whole genome shotgun (WGS) entry which is preliminary data.</text>
</comment>
<dbReference type="SUPFAM" id="SSF49562">
    <property type="entry name" value="C2 domain (Calcium/lipid-binding domain, CaLB)"/>
    <property type="match status" value="1"/>
</dbReference>
<feature type="domain" description="C2" evidence="2">
    <location>
        <begin position="1"/>
        <end position="103"/>
    </location>
</feature>
<evidence type="ECO:0000313" key="4">
    <source>
        <dbReference type="Proteomes" id="UP000747399"/>
    </source>
</evidence>
<organism evidence="3 4">
    <name type="scientific">Volvox africanus</name>
    <dbReference type="NCBI Taxonomy" id="51714"/>
    <lineage>
        <taxon>Eukaryota</taxon>
        <taxon>Viridiplantae</taxon>
        <taxon>Chlorophyta</taxon>
        <taxon>core chlorophytes</taxon>
        <taxon>Chlorophyceae</taxon>
        <taxon>CS clade</taxon>
        <taxon>Chlamydomonadales</taxon>
        <taxon>Volvocaceae</taxon>
        <taxon>Volvox</taxon>
    </lineage>
</organism>
<dbReference type="InterPro" id="IPR035892">
    <property type="entry name" value="C2_domain_sf"/>
</dbReference>
<evidence type="ECO:0000256" key="1">
    <source>
        <dbReference type="SAM" id="MobiDB-lite"/>
    </source>
</evidence>
<evidence type="ECO:0000259" key="2">
    <source>
        <dbReference type="PROSITE" id="PS50004"/>
    </source>
</evidence>
<dbReference type="AlphaFoldDB" id="A0A8J4BTI1"/>
<reference evidence="3" key="1">
    <citation type="journal article" date="2021" name="Proc. Natl. Acad. Sci. U.S.A.">
        <title>Three genomes in the algal genus Volvox reveal the fate of a haploid sex-determining region after a transition to homothallism.</title>
        <authorList>
            <person name="Yamamoto K."/>
            <person name="Hamaji T."/>
            <person name="Kawai-Toyooka H."/>
            <person name="Matsuzaki R."/>
            <person name="Takahashi F."/>
            <person name="Nishimura Y."/>
            <person name="Kawachi M."/>
            <person name="Noguchi H."/>
            <person name="Minakuchi Y."/>
            <person name="Umen J.G."/>
            <person name="Toyoda A."/>
            <person name="Nozaki H."/>
        </authorList>
    </citation>
    <scope>NUCLEOTIDE SEQUENCE</scope>
    <source>
        <strain evidence="3">NIES-3780</strain>
    </source>
</reference>
<keyword evidence="4" id="KW-1185">Reference proteome</keyword>